<evidence type="ECO:0000259" key="2">
    <source>
        <dbReference type="Pfam" id="PF22124"/>
    </source>
</evidence>
<dbReference type="RefSeq" id="WP_394828158.1">
    <property type="nucleotide sequence ID" value="NZ_CP089984.1"/>
</dbReference>
<dbReference type="Pfam" id="PF22124">
    <property type="entry name" value="Glyco_hydro_95_cat"/>
    <property type="match status" value="1"/>
</dbReference>
<dbReference type="EMBL" id="CP089984">
    <property type="protein sequence ID" value="WXB18528.1"/>
    <property type="molecule type" value="Genomic_DNA"/>
</dbReference>
<dbReference type="InterPro" id="IPR012341">
    <property type="entry name" value="6hp_glycosidase-like_sf"/>
</dbReference>
<gene>
    <name evidence="3" type="ORF">LZC94_14960</name>
</gene>
<protein>
    <recommendedName>
        <fullName evidence="2">Glycosyl hydrolase family 95 catalytic domain-containing protein</fullName>
    </recommendedName>
</protein>
<sequence length="747" mass="82928">MESATGWERASTADAAVAGLHEQVVRDARMVWKKVPESWQTAPFLANARLGVQIYRDAAATGSVLKFMLSHSEVQDQRAQWEAGIGLSRLPIGYLTLTMAGGITGIDWELDLWNAELTGTVTTTQGSIQFSALVLKEQGALLVSMVPSTGEASAAWAFQPLPSKTTRQIRVPEDYVGNPPANIGTSGDTRYAEQTLLAGGGYTTAWQEKREGTRRLLAATVVYGYPDSTGLGEATAAVRQVLATPPDGLVAGHRGWWNGFYARSFVSVPDKWVQRFYWIQLYKMASATRADAPVLSEWGPWFPEVGNSWTAVWWNLNVQVSYPLVQSSNHPELDAVTAAFRRFERNLPLSVPEAYRDGETYALSHPGDWTLRPGGTRTVGIPGTSKKTDQTGNLIWGLHNVWLAYRHSMDKTVLRDVLYPILGKALNFYARFLAEGNDGALHLPLTRSPEYADAEDCTYDLSLVRWACATLVESARTLGIDDPRLPRWRDILARLVPYQRDERGTLIGRGVPLAQSHRHFSHLLWLYPLEELRWERPEDRALMKASFDHWASMRDLWHGFSFAAASSMASRMAAPEEALSHLRFFLDGNIVDKCQLTPNTMYREGSNFAIESPLAAAQSVLDMLVQSGRVVDVFPSVSTTWADASFAQLRTQGAFLVDASRRKGRTEWIRIRSEAGSPLLLRHRIAGTIDVRDAQGRPLPWRQAEPDAIAIDLRCGDTALITPRGQTPNTSPRDVTANGDAKRWGLP</sequence>
<evidence type="ECO:0000313" key="4">
    <source>
        <dbReference type="Proteomes" id="UP001370348"/>
    </source>
</evidence>
<dbReference type="Gene3D" id="1.50.10.10">
    <property type="match status" value="1"/>
</dbReference>
<organism evidence="3 4">
    <name type="scientific">Pendulispora albinea</name>
    <dbReference type="NCBI Taxonomy" id="2741071"/>
    <lineage>
        <taxon>Bacteria</taxon>
        <taxon>Pseudomonadati</taxon>
        <taxon>Myxococcota</taxon>
        <taxon>Myxococcia</taxon>
        <taxon>Myxococcales</taxon>
        <taxon>Sorangiineae</taxon>
        <taxon>Pendulisporaceae</taxon>
        <taxon>Pendulispora</taxon>
    </lineage>
</organism>
<dbReference type="Proteomes" id="UP001370348">
    <property type="component" value="Chromosome"/>
</dbReference>
<dbReference type="PANTHER" id="PTHR31084">
    <property type="entry name" value="ALPHA-L-FUCOSIDASE 2"/>
    <property type="match status" value="1"/>
</dbReference>
<dbReference type="InterPro" id="IPR054363">
    <property type="entry name" value="GH95_cat"/>
</dbReference>
<reference evidence="3 4" key="1">
    <citation type="submission" date="2021-12" db="EMBL/GenBank/DDBJ databases">
        <title>Discovery of the Pendulisporaceae a myxobacterial family with distinct sporulation behavior and unique specialized metabolism.</title>
        <authorList>
            <person name="Garcia R."/>
            <person name="Popoff A."/>
            <person name="Bader C.D."/>
            <person name="Loehr J."/>
            <person name="Walesch S."/>
            <person name="Walt C."/>
            <person name="Boldt J."/>
            <person name="Bunk B."/>
            <person name="Haeckl F.J.F.P.J."/>
            <person name="Gunesch A.P."/>
            <person name="Birkelbach J."/>
            <person name="Nuebel U."/>
            <person name="Pietschmann T."/>
            <person name="Bach T."/>
            <person name="Mueller R."/>
        </authorList>
    </citation>
    <scope>NUCLEOTIDE SEQUENCE [LARGE SCALE GENOMIC DNA]</scope>
    <source>
        <strain evidence="3 4">MSr11954</strain>
    </source>
</reference>
<proteinExistence type="predicted"/>
<evidence type="ECO:0000313" key="3">
    <source>
        <dbReference type="EMBL" id="WXB18528.1"/>
    </source>
</evidence>
<evidence type="ECO:0000256" key="1">
    <source>
        <dbReference type="SAM" id="MobiDB-lite"/>
    </source>
</evidence>
<dbReference type="SUPFAM" id="SSF48208">
    <property type="entry name" value="Six-hairpin glycosidases"/>
    <property type="match status" value="1"/>
</dbReference>
<keyword evidence="4" id="KW-1185">Reference proteome</keyword>
<feature type="domain" description="Glycosyl hydrolase family 95 catalytic" evidence="2">
    <location>
        <begin position="282"/>
        <end position="624"/>
    </location>
</feature>
<name>A0ABZ2M7P1_9BACT</name>
<feature type="compositionally biased region" description="Polar residues" evidence="1">
    <location>
        <begin position="724"/>
        <end position="733"/>
    </location>
</feature>
<dbReference type="InterPro" id="IPR008928">
    <property type="entry name" value="6-hairpin_glycosidase_sf"/>
</dbReference>
<dbReference type="PANTHER" id="PTHR31084:SF0">
    <property type="entry name" value="ALPHA-L-FUCOSIDASE 2"/>
    <property type="match status" value="1"/>
</dbReference>
<accession>A0ABZ2M7P1</accession>
<feature type="region of interest" description="Disordered" evidence="1">
    <location>
        <begin position="722"/>
        <end position="747"/>
    </location>
</feature>